<dbReference type="GO" id="GO:0016853">
    <property type="term" value="F:isomerase activity"/>
    <property type="evidence" value="ECO:0007669"/>
    <property type="project" value="UniProtKB-KW"/>
</dbReference>
<protein>
    <submittedName>
        <fullName evidence="2">Putative phosphoheptose isomerase</fullName>
        <ecNumber evidence="2">5.3.1.28</ecNumber>
    </submittedName>
</protein>
<dbReference type="GO" id="GO:0097367">
    <property type="term" value="F:carbohydrate derivative binding"/>
    <property type="evidence" value="ECO:0007669"/>
    <property type="project" value="InterPro"/>
</dbReference>
<dbReference type="OrthoDB" id="9781311at2"/>
<dbReference type="EMBL" id="AP012338">
    <property type="protein sequence ID" value="BAM05008.1"/>
    <property type="molecule type" value="Genomic_DNA"/>
</dbReference>
<keyword evidence="2" id="KW-0413">Isomerase</keyword>
<dbReference type="STRING" id="1142394.PSMK_28490"/>
<dbReference type="Pfam" id="PF13580">
    <property type="entry name" value="SIS_2"/>
    <property type="match status" value="1"/>
</dbReference>
<dbReference type="PANTHER" id="PTHR30390">
    <property type="entry name" value="SEDOHEPTULOSE 7-PHOSPHATE ISOMERASE / DNAA INITIATOR-ASSOCIATING FACTOR FOR REPLICATION INITIATION"/>
    <property type="match status" value="1"/>
</dbReference>
<dbReference type="HOGENOM" id="CLU_080999_2_0_0"/>
<evidence type="ECO:0000313" key="2">
    <source>
        <dbReference type="EMBL" id="BAM05008.1"/>
    </source>
</evidence>
<dbReference type="RefSeq" id="WP_014438218.1">
    <property type="nucleotide sequence ID" value="NC_017080.1"/>
</dbReference>
<dbReference type="InterPro" id="IPR035461">
    <property type="entry name" value="GmhA/DiaA"/>
</dbReference>
<dbReference type="GO" id="GO:1901135">
    <property type="term" value="P:carbohydrate derivative metabolic process"/>
    <property type="evidence" value="ECO:0007669"/>
    <property type="project" value="InterPro"/>
</dbReference>
<dbReference type="Gene3D" id="3.40.50.10490">
    <property type="entry name" value="Glucose-6-phosphate isomerase like protein, domain 1"/>
    <property type="match status" value="1"/>
</dbReference>
<dbReference type="InterPro" id="IPR046348">
    <property type="entry name" value="SIS_dom_sf"/>
</dbReference>
<name>I0IIC0_PHYMF</name>
<sequence length="223" mass="22601">MAAPDEARIRDELRASCPGWAGGEAALSGVVGVLEAMAHAGGTLYTCGNGGSAADAGHIAGELVKSFRAERPLRVEEKQAFAEAFGEAGADMAGRLEQGVRAVSLACPAAVTTATANDCGADLVFAQQVWALARPGDVVLGLSTSGNSANVVQALRAARIRGAGTIGFTGSADSALGGLCDVLVRAPSAETFRAQEYHLAFYHAACAMLERRLFPPLAAGAGA</sequence>
<dbReference type="AlphaFoldDB" id="I0IIC0"/>
<dbReference type="EC" id="5.3.1.28" evidence="2"/>
<organism evidence="2 3">
    <name type="scientific">Phycisphaera mikurensis (strain NBRC 102666 / KCTC 22515 / FYK2301M01)</name>
    <dbReference type="NCBI Taxonomy" id="1142394"/>
    <lineage>
        <taxon>Bacteria</taxon>
        <taxon>Pseudomonadati</taxon>
        <taxon>Planctomycetota</taxon>
        <taxon>Phycisphaerae</taxon>
        <taxon>Phycisphaerales</taxon>
        <taxon>Phycisphaeraceae</taxon>
        <taxon>Phycisphaera</taxon>
    </lineage>
</organism>
<accession>I0IIC0</accession>
<dbReference type="InterPro" id="IPR050099">
    <property type="entry name" value="SIS_GmhA/DiaA_subfam"/>
</dbReference>
<dbReference type="InterPro" id="IPR001347">
    <property type="entry name" value="SIS_dom"/>
</dbReference>
<reference evidence="2 3" key="1">
    <citation type="submission" date="2012-02" db="EMBL/GenBank/DDBJ databases">
        <title>Complete genome sequence of Phycisphaera mikurensis NBRC 102666.</title>
        <authorList>
            <person name="Ankai A."/>
            <person name="Hosoyama A."/>
            <person name="Terui Y."/>
            <person name="Sekine M."/>
            <person name="Fukai R."/>
            <person name="Kato Y."/>
            <person name="Nakamura S."/>
            <person name="Yamada-Narita S."/>
            <person name="Kawakoshi A."/>
            <person name="Fukunaga Y."/>
            <person name="Yamazaki S."/>
            <person name="Fujita N."/>
        </authorList>
    </citation>
    <scope>NUCLEOTIDE SEQUENCE [LARGE SCALE GENOMIC DNA]</scope>
    <source>
        <strain evidence="3">NBRC 102666 / KCTC 22515 / FYK2301M01</strain>
    </source>
</reference>
<gene>
    <name evidence="2" type="primary">gmhA</name>
    <name evidence="2" type="ordered locus">PSMK_28490</name>
</gene>
<evidence type="ECO:0000313" key="3">
    <source>
        <dbReference type="Proteomes" id="UP000007881"/>
    </source>
</evidence>
<proteinExistence type="predicted"/>
<dbReference type="SUPFAM" id="SSF53697">
    <property type="entry name" value="SIS domain"/>
    <property type="match status" value="1"/>
</dbReference>
<dbReference type="PROSITE" id="PS51464">
    <property type="entry name" value="SIS"/>
    <property type="match status" value="1"/>
</dbReference>
<dbReference type="Proteomes" id="UP000007881">
    <property type="component" value="Chromosome"/>
</dbReference>
<dbReference type="eggNOG" id="COG0279">
    <property type="taxonomic scope" value="Bacteria"/>
</dbReference>
<dbReference type="KEGG" id="phm:PSMK_28490"/>
<keyword evidence="3" id="KW-1185">Reference proteome</keyword>
<feature type="domain" description="SIS" evidence="1">
    <location>
        <begin position="33"/>
        <end position="215"/>
    </location>
</feature>
<dbReference type="CDD" id="cd05006">
    <property type="entry name" value="SIS_GmhA"/>
    <property type="match status" value="1"/>
</dbReference>
<evidence type="ECO:0000259" key="1">
    <source>
        <dbReference type="PROSITE" id="PS51464"/>
    </source>
</evidence>